<keyword evidence="1" id="KW-1133">Transmembrane helix</keyword>
<dbReference type="Proteomes" id="UP000095767">
    <property type="component" value="Unassembled WGS sequence"/>
</dbReference>
<feature type="transmembrane region" description="Helical" evidence="1">
    <location>
        <begin position="78"/>
        <end position="96"/>
    </location>
</feature>
<dbReference type="AlphaFoldDB" id="A0A1E5UQJ9"/>
<keyword evidence="1" id="KW-0472">Membrane</keyword>
<feature type="transmembrane region" description="Helical" evidence="1">
    <location>
        <begin position="34"/>
        <end position="58"/>
    </location>
</feature>
<sequence length="320" mass="36166">LEEGPDGGGGYEPALCVTEAELSFLRNSVYSKHVVVFAGGFPYVRLLLLMDAAILFLFYAIHDIPSHDKAETKDKQVIWIRHGVLVTHCIIAIIICRELMEVGVFVLSQWTKVWIICHYIRLKRRQRQGQGRGCDAAAARGGDGGEVHVRRRLEGPMGPVDPLVQPADVGANQAAEAPRRQEDQAAERGSFFTSKVADPWHGCIDQYEFVQSCTYKPTFWNLAHTVTLGVIPEKSDGKIPGDAIKIPECEKAAVLQELRRLDLTGHHLQRDSFNRFPRTVLLYRKQSLRRPYNMLVRNSKIVTQHSVDAMLVRRWKSGWD</sequence>
<evidence type="ECO:0000259" key="2">
    <source>
        <dbReference type="Pfam" id="PF13968"/>
    </source>
</evidence>
<reference evidence="3 4" key="1">
    <citation type="submission" date="2016-09" db="EMBL/GenBank/DDBJ databases">
        <title>The draft genome of Dichanthelium oligosanthes: A C3 panicoid grass species.</title>
        <authorList>
            <person name="Studer A.J."/>
            <person name="Schnable J.C."/>
            <person name="Brutnell T.P."/>
        </authorList>
    </citation>
    <scope>NUCLEOTIDE SEQUENCE [LARGE SCALE GENOMIC DNA]</scope>
    <source>
        <strain evidence="4">cv. Kellogg 1175</strain>
        <tissue evidence="3">Leaf</tissue>
    </source>
</reference>
<proteinExistence type="predicted"/>
<gene>
    <name evidence="3" type="ORF">BAE44_0023893</name>
</gene>
<evidence type="ECO:0000313" key="4">
    <source>
        <dbReference type="Proteomes" id="UP000095767"/>
    </source>
</evidence>
<dbReference type="EMBL" id="LWDX02067965">
    <property type="protein sequence ID" value="OEL15088.1"/>
    <property type="molecule type" value="Genomic_DNA"/>
</dbReference>
<feature type="domain" description="DUF4220" evidence="2">
    <location>
        <begin position="13"/>
        <end position="211"/>
    </location>
</feature>
<dbReference type="Pfam" id="PF13968">
    <property type="entry name" value="DUF4220"/>
    <property type="match status" value="1"/>
</dbReference>
<evidence type="ECO:0000313" key="3">
    <source>
        <dbReference type="EMBL" id="OEL15088.1"/>
    </source>
</evidence>
<organism evidence="3 4">
    <name type="scientific">Dichanthelium oligosanthes</name>
    <dbReference type="NCBI Taxonomy" id="888268"/>
    <lineage>
        <taxon>Eukaryota</taxon>
        <taxon>Viridiplantae</taxon>
        <taxon>Streptophyta</taxon>
        <taxon>Embryophyta</taxon>
        <taxon>Tracheophyta</taxon>
        <taxon>Spermatophyta</taxon>
        <taxon>Magnoliopsida</taxon>
        <taxon>Liliopsida</taxon>
        <taxon>Poales</taxon>
        <taxon>Poaceae</taxon>
        <taxon>PACMAD clade</taxon>
        <taxon>Panicoideae</taxon>
        <taxon>Panicodae</taxon>
        <taxon>Paniceae</taxon>
        <taxon>Dichantheliinae</taxon>
        <taxon>Dichanthelium</taxon>
    </lineage>
</organism>
<feature type="non-terminal residue" evidence="3">
    <location>
        <position position="1"/>
    </location>
</feature>
<keyword evidence="1" id="KW-0812">Transmembrane</keyword>
<protein>
    <recommendedName>
        <fullName evidence="2">DUF4220 domain-containing protein</fullName>
    </recommendedName>
</protein>
<dbReference type="InterPro" id="IPR025315">
    <property type="entry name" value="DUF4220"/>
</dbReference>
<accession>A0A1E5UQJ9</accession>
<comment type="caution">
    <text evidence="3">The sequence shown here is derived from an EMBL/GenBank/DDBJ whole genome shotgun (WGS) entry which is preliminary data.</text>
</comment>
<evidence type="ECO:0000256" key="1">
    <source>
        <dbReference type="SAM" id="Phobius"/>
    </source>
</evidence>
<keyword evidence="4" id="KW-1185">Reference proteome</keyword>
<dbReference type="STRING" id="888268.A0A1E5UQJ9"/>
<name>A0A1E5UQJ9_9POAL</name>
<dbReference type="PANTHER" id="PTHR31325">
    <property type="entry name" value="OS01G0798800 PROTEIN-RELATED"/>
    <property type="match status" value="1"/>
</dbReference>